<dbReference type="RefSeq" id="WP_077659823.1">
    <property type="nucleotide sequence ID" value="NZ_CP040021.1"/>
</dbReference>
<name>A0AB36JTW8_9GAMM</name>
<protein>
    <recommendedName>
        <fullName evidence="3">ATP-binding protein</fullName>
    </recommendedName>
</protein>
<dbReference type="SUPFAM" id="SSF52540">
    <property type="entry name" value="P-loop containing nucleoside triphosphate hydrolases"/>
    <property type="match status" value="1"/>
</dbReference>
<gene>
    <name evidence="1" type="ORF">BZG00_15790</name>
</gene>
<dbReference type="InterPro" id="IPR027417">
    <property type="entry name" value="P-loop_NTPase"/>
</dbReference>
<organism evidence="1 2">
    <name type="scientific">Salinivibrio kushneri</name>
    <dbReference type="NCBI Taxonomy" id="1908198"/>
    <lineage>
        <taxon>Bacteria</taxon>
        <taxon>Pseudomonadati</taxon>
        <taxon>Pseudomonadota</taxon>
        <taxon>Gammaproteobacteria</taxon>
        <taxon>Vibrionales</taxon>
        <taxon>Vibrionaceae</taxon>
        <taxon>Salinivibrio</taxon>
    </lineage>
</organism>
<accession>A0AB36JTW8</accession>
<dbReference type="Proteomes" id="UP000189021">
    <property type="component" value="Unassembled WGS sequence"/>
</dbReference>
<dbReference type="AlphaFoldDB" id="A0AB36JTW8"/>
<evidence type="ECO:0008006" key="3">
    <source>
        <dbReference type="Google" id="ProtNLM"/>
    </source>
</evidence>
<evidence type="ECO:0000313" key="1">
    <source>
        <dbReference type="EMBL" id="OOE36588.1"/>
    </source>
</evidence>
<dbReference type="EMBL" id="MUEK01000052">
    <property type="protein sequence ID" value="OOE36588.1"/>
    <property type="molecule type" value="Genomic_DNA"/>
</dbReference>
<evidence type="ECO:0000313" key="2">
    <source>
        <dbReference type="Proteomes" id="UP000189021"/>
    </source>
</evidence>
<comment type="caution">
    <text evidence="1">The sequence shown here is derived from an EMBL/GenBank/DDBJ whole genome shotgun (WGS) entry which is preliminary data.</text>
</comment>
<keyword evidence="2" id="KW-1185">Reference proteome</keyword>
<proteinExistence type="predicted"/>
<reference evidence="1 2" key="1">
    <citation type="journal article" date="2017" name="Genome Announc.">
        <title>Draft Genome Sequences of Salinivibrio proteolyticus, Salinivibrio sharmensis, Salinivibrio siamensis, Salinivibrio costicola subsp. alcaliphilus, Salinivibrio costicola subsp. vallismortis, and 29 New Isolates Belonging to the Genus Salinivibrio.</title>
        <authorList>
            <person name="Lopez-Hermoso C."/>
            <person name="de la Haba R.R."/>
            <person name="Sanchez-Porro C."/>
            <person name="Bayliss S.C."/>
            <person name="Feil E.J."/>
            <person name="Ventosa A."/>
        </authorList>
    </citation>
    <scope>NUCLEOTIDE SEQUENCE [LARGE SCALE GENOMIC DNA]</scope>
    <source>
        <strain evidence="1 2">AL184</strain>
    </source>
</reference>
<sequence length="131" mass="14770">MTKSVEFVSESEFRKDIAVLAKAIRSSDMKPLVLFGENGIGKSPILKHIGGALEIYKYGSPKHLDQAIKDIIVESFNRGFHQDDSERSIQHVFSINDQDLFNAIKQTGLFRCFTMRRTSHTVLTSVLSEPL</sequence>